<comment type="caution">
    <text evidence="1">The sequence shown here is derived from an EMBL/GenBank/DDBJ whole genome shotgun (WGS) entry which is preliminary data.</text>
</comment>
<evidence type="ECO:0000313" key="2">
    <source>
        <dbReference type="Proteomes" id="UP000821845"/>
    </source>
</evidence>
<keyword evidence="2" id="KW-1185">Reference proteome</keyword>
<gene>
    <name evidence="1" type="ORF">HPB50_004736</name>
</gene>
<dbReference type="Proteomes" id="UP000821845">
    <property type="component" value="Chromosome 5"/>
</dbReference>
<reference evidence="1" key="1">
    <citation type="submission" date="2020-05" db="EMBL/GenBank/DDBJ databases">
        <title>Large-scale comparative analyses of tick genomes elucidate their genetic diversity and vector capacities.</title>
        <authorList>
            <person name="Jia N."/>
            <person name="Wang J."/>
            <person name="Shi W."/>
            <person name="Du L."/>
            <person name="Sun Y."/>
            <person name="Zhan W."/>
            <person name="Jiang J."/>
            <person name="Wang Q."/>
            <person name="Zhang B."/>
            <person name="Ji P."/>
            <person name="Sakyi L.B."/>
            <person name="Cui X."/>
            <person name="Yuan T."/>
            <person name="Jiang B."/>
            <person name="Yang W."/>
            <person name="Lam T.T.-Y."/>
            <person name="Chang Q."/>
            <person name="Ding S."/>
            <person name="Wang X."/>
            <person name="Zhu J."/>
            <person name="Ruan X."/>
            <person name="Zhao L."/>
            <person name="Wei J."/>
            <person name="Que T."/>
            <person name="Du C."/>
            <person name="Cheng J."/>
            <person name="Dai P."/>
            <person name="Han X."/>
            <person name="Huang E."/>
            <person name="Gao Y."/>
            <person name="Liu J."/>
            <person name="Shao H."/>
            <person name="Ye R."/>
            <person name="Li L."/>
            <person name="Wei W."/>
            <person name="Wang X."/>
            <person name="Wang C."/>
            <person name="Yang T."/>
            <person name="Huo Q."/>
            <person name="Li W."/>
            <person name="Guo W."/>
            <person name="Chen H."/>
            <person name="Zhou L."/>
            <person name="Ni X."/>
            <person name="Tian J."/>
            <person name="Zhou Y."/>
            <person name="Sheng Y."/>
            <person name="Liu T."/>
            <person name="Pan Y."/>
            <person name="Xia L."/>
            <person name="Li J."/>
            <person name="Zhao F."/>
            <person name="Cao W."/>
        </authorList>
    </citation>
    <scope>NUCLEOTIDE SEQUENCE</scope>
    <source>
        <strain evidence="1">Hyas-2018</strain>
    </source>
</reference>
<dbReference type="EMBL" id="CM023485">
    <property type="protein sequence ID" value="KAH6929678.1"/>
    <property type="molecule type" value="Genomic_DNA"/>
</dbReference>
<name>A0ACB7S4I1_HYAAI</name>
<accession>A0ACB7S4I1</accession>
<evidence type="ECO:0000313" key="1">
    <source>
        <dbReference type="EMBL" id="KAH6929678.1"/>
    </source>
</evidence>
<organism evidence="1 2">
    <name type="scientific">Hyalomma asiaticum</name>
    <name type="common">Tick</name>
    <dbReference type="NCBI Taxonomy" id="266040"/>
    <lineage>
        <taxon>Eukaryota</taxon>
        <taxon>Metazoa</taxon>
        <taxon>Ecdysozoa</taxon>
        <taxon>Arthropoda</taxon>
        <taxon>Chelicerata</taxon>
        <taxon>Arachnida</taxon>
        <taxon>Acari</taxon>
        <taxon>Parasitiformes</taxon>
        <taxon>Ixodida</taxon>
        <taxon>Ixodoidea</taxon>
        <taxon>Ixodidae</taxon>
        <taxon>Hyalomminae</taxon>
        <taxon>Hyalomma</taxon>
    </lineage>
</organism>
<protein>
    <submittedName>
        <fullName evidence="1">Uncharacterized protein</fullName>
    </submittedName>
</protein>
<proteinExistence type="predicted"/>
<sequence length="290" mass="30742">MPLISQERKLANPSPVSDERGGAFPGDQIAVSQGSSTSVLLVSSLIGVAFSALLLGLVLLATFGRSGVSRSSENASSFCCPDEARAVLRVLNASVDPCEDFYGHVCSLADGGAKARLSPTIRVAVIRRRLELAAVGAGSTAAGRILASIKRHFLEKEESSQQDIADFAAAILGTGLVKERMNSSRMVRFFAQLSFRYGLPGVFSFSVSKAGTSLSIERNDHCFLDDDNSFVEPAVYTVSGALRVPVTVDQIVRLEKDMPALTRVDNFSAHSKALGVSPFSALSNAIGLRS</sequence>